<evidence type="ECO:0000313" key="10">
    <source>
        <dbReference type="Proteomes" id="UP000708208"/>
    </source>
</evidence>
<evidence type="ECO:0008006" key="11">
    <source>
        <dbReference type="Google" id="ProtNLM"/>
    </source>
</evidence>
<keyword evidence="6" id="KW-0675">Receptor</keyword>
<dbReference type="GO" id="GO:0005886">
    <property type="term" value="C:plasma membrane"/>
    <property type="evidence" value="ECO:0007669"/>
    <property type="project" value="UniProtKB-SubCell"/>
</dbReference>
<comment type="caution">
    <text evidence="9">The sequence shown here is derived from an EMBL/GenBank/DDBJ whole genome shotgun (WGS) entry which is preliminary data.</text>
</comment>
<dbReference type="Proteomes" id="UP000708208">
    <property type="component" value="Unassembled WGS sequence"/>
</dbReference>
<accession>A0A8J2L330</accession>
<dbReference type="PANTHER" id="PTHR42643">
    <property type="entry name" value="IONOTROPIC RECEPTOR 20A-RELATED"/>
    <property type="match status" value="1"/>
</dbReference>
<evidence type="ECO:0000256" key="6">
    <source>
        <dbReference type="ARBA" id="ARBA00023170"/>
    </source>
</evidence>
<keyword evidence="7" id="KW-0325">Glycoprotein</keyword>
<organism evidence="9 10">
    <name type="scientific">Allacma fusca</name>
    <dbReference type="NCBI Taxonomy" id="39272"/>
    <lineage>
        <taxon>Eukaryota</taxon>
        <taxon>Metazoa</taxon>
        <taxon>Ecdysozoa</taxon>
        <taxon>Arthropoda</taxon>
        <taxon>Hexapoda</taxon>
        <taxon>Collembola</taxon>
        <taxon>Symphypleona</taxon>
        <taxon>Sminthuridae</taxon>
        <taxon>Allacma</taxon>
    </lineage>
</organism>
<evidence type="ECO:0000256" key="3">
    <source>
        <dbReference type="ARBA" id="ARBA00022692"/>
    </source>
</evidence>
<reference evidence="9" key="1">
    <citation type="submission" date="2021-06" db="EMBL/GenBank/DDBJ databases">
        <authorList>
            <person name="Hodson N. C."/>
            <person name="Mongue J. A."/>
            <person name="Jaron S. K."/>
        </authorList>
    </citation>
    <scope>NUCLEOTIDE SEQUENCE</scope>
</reference>
<sequence>MSANVCPVCGDGVEIFQKTGMWKSLLTAALYDISLQMNATLELLPVFGAVNLAKNDDGEWDDYITPLLDGSVIFAAMVRPARDTYEVIQITRPTLFDSVTFVYALPEPIIFNPLIRLVLPFQLSVWSAVISSVIATFLILKAILYCRKKRFYESKILKLRIVNSLKMQIALDAKHQIDPVFRVESIAILGVVVKPILDIASIESKLLAKCLSGNLSRCMISLWLLLLISLGCGYKSKLVEIIALPNYNSPPTTFKELAESDFTIGCVMYTGQIEDDFIAKNSSISNALLPRIQEQEFLSPDCYKNVFQPKTVCMGFKFVFAGIGYYHMVDVHKRLMFAQSPETWFFSYTAMGISQHYPELNAPMDQVLQSYENGGLAVKWKNFATQIYLKKGQKNAIEHSKVNKRYLGVVNIDDDSFPVLLMQVLLIGKIISFSLFVLEFINYWRNKRSVQENLISDHLISRRIAVR</sequence>
<dbReference type="PANTHER" id="PTHR42643:SF24">
    <property type="entry name" value="IONOTROPIC RECEPTOR 60A"/>
    <property type="match status" value="1"/>
</dbReference>
<evidence type="ECO:0000313" key="9">
    <source>
        <dbReference type="EMBL" id="CAG7826741.1"/>
    </source>
</evidence>
<protein>
    <recommendedName>
        <fullName evidence="11">Ionotropic glutamate receptor C-terminal domain-containing protein</fullName>
    </recommendedName>
</protein>
<name>A0A8J2L330_9HEXA</name>
<keyword evidence="4 8" id="KW-1133">Transmembrane helix</keyword>
<keyword evidence="10" id="KW-1185">Reference proteome</keyword>
<dbReference type="EMBL" id="CAJVCH010540965">
    <property type="protein sequence ID" value="CAG7826741.1"/>
    <property type="molecule type" value="Genomic_DNA"/>
</dbReference>
<dbReference type="InterPro" id="IPR052192">
    <property type="entry name" value="Insect_Ionotropic_Sensory_Rcpt"/>
</dbReference>
<evidence type="ECO:0000256" key="2">
    <source>
        <dbReference type="ARBA" id="ARBA00022475"/>
    </source>
</evidence>
<proteinExistence type="predicted"/>
<feature type="transmembrane region" description="Helical" evidence="8">
    <location>
        <begin position="420"/>
        <end position="441"/>
    </location>
</feature>
<evidence type="ECO:0000256" key="8">
    <source>
        <dbReference type="SAM" id="Phobius"/>
    </source>
</evidence>
<evidence type="ECO:0000256" key="7">
    <source>
        <dbReference type="ARBA" id="ARBA00023180"/>
    </source>
</evidence>
<evidence type="ECO:0000256" key="1">
    <source>
        <dbReference type="ARBA" id="ARBA00004651"/>
    </source>
</evidence>
<dbReference type="AlphaFoldDB" id="A0A8J2L330"/>
<keyword evidence="3 8" id="KW-0812">Transmembrane</keyword>
<evidence type="ECO:0000256" key="4">
    <source>
        <dbReference type="ARBA" id="ARBA00022989"/>
    </source>
</evidence>
<keyword evidence="5 8" id="KW-0472">Membrane</keyword>
<feature type="transmembrane region" description="Helical" evidence="8">
    <location>
        <begin position="123"/>
        <end position="146"/>
    </location>
</feature>
<evidence type="ECO:0000256" key="5">
    <source>
        <dbReference type="ARBA" id="ARBA00023136"/>
    </source>
</evidence>
<gene>
    <name evidence="9" type="ORF">AFUS01_LOCUS36781</name>
</gene>
<keyword evidence="2" id="KW-1003">Cell membrane</keyword>
<dbReference type="OrthoDB" id="5984008at2759"/>
<comment type="subcellular location">
    <subcellularLocation>
        <location evidence="1">Cell membrane</location>
        <topology evidence="1">Multi-pass membrane protein</topology>
    </subcellularLocation>
</comment>